<accession>A0AAX4FUS4</accession>
<dbReference type="InterPro" id="IPR002804">
    <property type="entry name" value="Archease"/>
</dbReference>
<dbReference type="PANTHER" id="PTHR12682">
    <property type="entry name" value="ARCHEASE"/>
    <property type="match status" value="1"/>
</dbReference>
<evidence type="ECO:0000313" key="7">
    <source>
        <dbReference type="Proteomes" id="UP001305652"/>
    </source>
</evidence>
<evidence type="ECO:0000256" key="1">
    <source>
        <dbReference type="ARBA" id="ARBA00007963"/>
    </source>
</evidence>
<dbReference type="KEGG" id="mrc:R6Y96_06120"/>
<sequence>MSFDELEHTADLRLRVRGATLEEIFAEAGRAIFQAMYGRCKDRGVERRIELEAENLESLLFDYLSELLFITDVENLVFCTFDVQIKGTGLTAVLGGEPFDPDRHSGGTLIKGVSYSGLEIRREEEGYVVEIILDV</sequence>
<proteinExistence type="inferred from homology"/>
<dbReference type="AlphaFoldDB" id="A0AAX4FUS4"/>
<organism evidence="6 7">
    <name type="scientific">Methanoculleus receptaculi</name>
    <dbReference type="NCBI Taxonomy" id="394967"/>
    <lineage>
        <taxon>Archaea</taxon>
        <taxon>Methanobacteriati</taxon>
        <taxon>Methanobacteriota</taxon>
        <taxon>Stenosarchaea group</taxon>
        <taxon>Methanomicrobia</taxon>
        <taxon>Methanomicrobiales</taxon>
        <taxon>Methanomicrobiaceae</taxon>
        <taxon>Methanoculleus</taxon>
    </lineage>
</organism>
<dbReference type="Proteomes" id="UP001305652">
    <property type="component" value="Chromosome"/>
</dbReference>
<feature type="domain" description="Archease" evidence="5">
    <location>
        <begin position="3"/>
        <end position="135"/>
    </location>
</feature>
<evidence type="ECO:0000313" key="6">
    <source>
        <dbReference type="EMBL" id="WOX56896.1"/>
    </source>
</evidence>
<gene>
    <name evidence="6" type="ORF">R6Y96_06120</name>
</gene>
<dbReference type="PANTHER" id="PTHR12682:SF11">
    <property type="entry name" value="PROTEIN ARCHEASE"/>
    <property type="match status" value="1"/>
</dbReference>
<comment type="similarity">
    <text evidence="1">Belongs to the archease family.</text>
</comment>
<dbReference type="Gene3D" id="3.55.10.10">
    <property type="entry name" value="Archease domain"/>
    <property type="match status" value="1"/>
</dbReference>
<name>A0AAX4FUS4_9EURY</name>
<dbReference type="Pfam" id="PF01951">
    <property type="entry name" value="Archease"/>
    <property type="match status" value="1"/>
</dbReference>
<dbReference type="GeneID" id="85732715"/>
<reference evidence="6 7" key="1">
    <citation type="submission" date="2023-10" db="EMBL/GenBank/DDBJ databases">
        <title>The complete genome sequence of Methanoculleus receptaculi DSM 18860.</title>
        <authorList>
            <person name="Lai S.-J."/>
            <person name="You Y.-T."/>
            <person name="Chen S.-C."/>
        </authorList>
    </citation>
    <scope>NUCLEOTIDE SEQUENCE [LARGE SCALE GENOMIC DNA]</scope>
    <source>
        <strain evidence="6 7">DSM 18860</strain>
    </source>
</reference>
<protein>
    <submittedName>
        <fullName evidence="6">Archease</fullName>
    </submittedName>
</protein>
<keyword evidence="7" id="KW-1185">Reference proteome</keyword>
<dbReference type="GO" id="GO:0046872">
    <property type="term" value="F:metal ion binding"/>
    <property type="evidence" value="ECO:0007669"/>
    <property type="project" value="UniProtKB-KW"/>
</dbReference>
<dbReference type="RefSeq" id="WP_318620348.1">
    <property type="nucleotide sequence ID" value="NZ_CP137642.1"/>
</dbReference>
<dbReference type="GO" id="GO:0008033">
    <property type="term" value="P:tRNA processing"/>
    <property type="evidence" value="ECO:0007669"/>
    <property type="project" value="UniProtKB-KW"/>
</dbReference>
<keyword evidence="4" id="KW-0106">Calcium</keyword>
<dbReference type="SUPFAM" id="SSF69819">
    <property type="entry name" value="MTH1598-like"/>
    <property type="match status" value="1"/>
</dbReference>
<dbReference type="InterPro" id="IPR036820">
    <property type="entry name" value="Archease_dom_sf"/>
</dbReference>
<evidence type="ECO:0000256" key="2">
    <source>
        <dbReference type="ARBA" id="ARBA00022694"/>
    </source>
</evidence>
<dbReference type="InterPro" id="IPR023572">
    <property type="entry name" value="Archease_dom"/>
</dbReference>
<dbReference type="EMBL" id="CP137642">
    <property type="protein sequence ID" value="WOX56896.1"/>
    <property type="molecule type" value="Genomic_DNA"/>
</dbReference>
<evidence type="ECO:0000259" key="5">
    <source>
        <dbReference type="Pfam" id="PF01951"/>
    </source>
</evidence>
<keyword evidence="2" id="KW-0819">tRNA processing</keyword>
<keyword evidence="3" id="KW-0479">Metal-binding</keyword>
<evidence type="ECO:0000256" key="4">
    <source>
        <dbReference type="ARBA" id="ARBA00022837"/>
    </source>
</evidence>
<evidence type="ECO:0000256" key="3">
    <source>
        <dbReference type="ARBA" id="ARBA00022723"/>
    </source>
</evidence>